<dbReference type="Pfam" id="PF13450">
    <property type="entry name" value="NAD_binding_8"/>
    <property type="match status" value="1"/>
</dbReference>
<comment type="caution">
    <text evidence="1">The sequence shown here is derived from an EMBL/GenBank/DDBJ whole genome shotgun (WGS) entry which is preliminary data.</text>
</comment>
<reference evidence="1 2" key="1">
    <citation type="journal article" date="2018" name="MBio">
        <title>Comparative Genomics Reveals the Core Gene Toolbox for the Fungus-Insect Symbiosis.</title>
        <authorList>
            <person name="Wang Y."/>
            <person name="Stata M."/>
            <person name="Wang W."/>
            <person name="Stajich J.E."/>
            <person name="White M.M."/>
            <person name="Moncalvo J.M."/>
        </authorList>
    </citation>
    <scope>NUCLEOTIDE SEQUENCE [LARGE SCALE GENOMIC DNA]</scope>
    <source>
        <strain evidence="1 2">AUS-77-4</strain>
    </source>
</reference>
<dbReference type="PANTHER" id="PTHR42923">
    <property type="entry name" value="PROTOPORPHYRINOGEN OXIDASE"/>
    <property type="match status" value="1"/>
</dbReference>
<dbReference type="STRING" id="61424.A0A2T9YF83"/>
<dbReference type="AlphaFoldDB" id="A0A2T9YF83"/>
<sequence>MSQNQETKRIAIVGSDLSGLFCAWALSHHSKHNVTVFEKSEQVLKSISTIDFLPPGIPENCSLDFLPETYVPVDIKPFYFTNSLSPNLSNILNELRVELKQTLINFGFSGWILNNEVSNDSFQSSETKKHLNETQSIENELASTQNFIEDAENIPKNTRKIIKNNSLLPKRAIWIEWSSSSLTGLFNGIKNFLDIKFWRALLDFYRLSLEVRKESLDSLSSKKNSLPIKLYLENKGYSTSFMEIFMFPIIHCGTNNTDMNKAKQIPTWIAKCIFRRYLDHSMGPFFNKKINVVKGGTSKLITSLKECLLDIKYKTEITRVYKSQTENNSNQVILVDNNGSLHNFDVVIFAINPKKISKILGNELTTKQNDILKSISFTRDRYVLHSDSVLLPSNPSTWSTINSIQSTLQNKKASCVTIWGNKLLDIDINQHGSIFVSINPTISPSPRTIVTERYYNQLDLSTKKLKLLDLSTELNSESIKFVGSSYSFNTLECGCYSGLKVAESLGAQLPFDLVIPEIFPKTVDKTVTSNIPNRIFMWF</sequence>
<protein>
    <recommendedName>
        <fullName evidence="3">Amine oxidase domain-containing protein</fullName>
    </recommendedName>
</protein>
<proteinExistence type="predicted"/>
<dbReference type="GO" id="GO:0016491">
    <property type="term" value="F:oxidoreductase activity"/>
    <property type="evidence" value="ECO:0007669"/>
    <property type="project" value="TreeGrafter"/>
</dbReference>
<dbReference type="OrthoDB" id="5977668at2759"/>
<dbReference type="Gene3D" id="3.50.50.60">
    <property type="entry name" value="FAD/NAD(P)-binding domain"/>
    <property type="match status" value="1"/>
</dbReference>
<gene>
    <name evidence="1" type="ORF">BB559_004349</name>
</gene>
<dbReference type="InterPro" id="IPR050464">
    <property type="entry name" value="Zeta_carotene_desat/Oxidored"/>
</dbReference>
<dbReference type="InterPro" id="IPR036188">
    <property type="entry name" value="FAD/NAD-bd_sf"/>
</dbReference>
<keyword evidence="2" id="KW-1185">Reference proteome</keyword>
<dbReference type="EMBL" id="MBFT01000446">
    <property type="protein sequence ID" value="PVU91008.1"/>
    <property type="molecule type" value="Genomic_DNA"/>
</dbReference>
<dbReference type="SUPFAM" id="SSF51905">
    <property type="entry name" value="FAD/NAD(P)-binding domain"/>
    <property type="match status" value="1"/>
</dbReference>
<evidence type="ECO:0000313" key="2">
    <source>
        <dbReference type="Proteomes" id="UP000245699"/>
    </source>
</evidence>
<name>A0A2T9YF83_9FUNG</name>
<dbReference type="Proteomes" id="UP000245699">
    <property type="component" value="Unassembled WGS sequence"/>
</dbReference>
<accession>A0A2T9YF83</accession>
<dbReference type="PANTHER" id="PTHR42923:SF17">
    <property type="entry name" value="AMINE OXIDASE DOMAIN-CONTAINING PROTEIN"/>
    <property type="match status" value="1"/>
</dbReference>
<evidence type="ECO:0000313" key="1">
    <source>
        <dbReference type="EMBL" id="PVU91008.1"/>
    </source>
</evidence>
<organism evidence="1 2">
    <name type="scientific">Furculomyces boomerangus</name>
    <dbReference type="NCBI Taxonomy" id="61424"/>
    <lineage>
        <taxon>Eukaryota</taxon>
        <taxon>Fungi</taxon>
        <taxon>Fungi incertae sedis</taxon>
        <taxon>Zoopagomycota</taxon>
        <taxon>Kickxellomycotina</taxon>
        <taxon>Harpellomycetes</taxon>
        <taxon>Harpellales</taxon>
        <taxon>Harpellaceae</taxon>
        <taxon>Furculomyces</taxon>
    </lineage>
</organism>
<evidence type="ECO:0008006" key="3">
    <source>
        <dbReference type="Google" id="ProtNLM"/>
    </source>
</evidence>